<sequence>MDSSLLERNGSGGGGHCGGDGGVVVVVIVVAVMVVVIVVAVMVVAALVVVVEWWWCVPTWESNSTSTEIESNEAQLPTLDSSQAETESNLPTNEPEELGYTSDGDKILSKGKCRSTVWEHFQKIKTKDIGEEKARCLYCKKKFVGNSKSGTTHLKDHTSSCFMKKAIDSKQKFITPSLLMGEGKKANMQSYSYDPEVARKQLAYMIIMHEYPLSMVEHAGFRRFCHALQLAFHVISRNTMKRDIFKIYDIEKLKIMRLMERNKSRVSLTTDMWISISKKRGFMVITAHIIDDSWKLQSRILRKLSTLTVDNCTTNDAMIDLLLEKLGGDHIRCKSLFHVRCAAHILNLIVKDGLDVIKTSIVKVRDSVAYWTATQKREETFEGAARQLGITYGKNLSLDCPTRWNSTFLMLQTAIKYRNAFGRLKLKDLQYKSCPNDDDWNLAEEICERLEIFYKVTLLFSRTTYPTSNLFFPDVCDIKVRLSEWVCCGIDVMEEMALNMLEKYDKYLDNTHGFLAVAVVLDPRFKMSLIEYYYIRIYGEHGVGMAEDIRRRCYDLLTLYQEHFVGASAKPWRSKLEVELIR</sequence>
<dbReference type="InterPro" id="IPR003656">
    <property type="entry name" value="Znf_BED"/>
</dbReference>
<dbReference type="PANTHER" id="PTHR46481:SF11">
    <property type="entry name" value="ZINC FINGER BED DOMAIN-CONTAINING PROTEIN RICESLEEPER 2-LIKE"/>
    <property type="match status" value="1"/>
</dbReference>
<keyword evidence="4" id="KW-0805">Transcription regulation</keyword>
<feature type="compositionally biased region" description="Polar residues" evidence="8">
    <location>
        <begin position="74"/>
        <end position="92"/>
    </location>
</feature>
<dbReference type="Pfam" id="PF14372">
    <property type="entry name" value="hAT-like_RNase-H"/>
    <property type="match status" value="1"/>
</dbReference>
<dbReference type="InterPro" id="IPR052035">
    <property type="entry name" value="ZnF_BED_domain_contain"/>
</dbReference>
<comment type="caution">
    <text evidence="11">The sequence shown here is derived from an EMBL/GenBank/DDBJ whole genome shotgun (WGS) entry which is preliminary data.</text>
</comment>
<proteinExistence type="predicted"/>
<evidence type="ECO:0000256" key="2">
    <source>
        <dbReference type="ARBA" id="ARBA00022771"/>
    </source>
</evidence>
<feature type="region of interest" description="Disordered" evidence="8">
    <location>
        <begin position="67"/>
        <end position="101"/>
    </location>
</feature>
<dbReference type="PANTHER" id="PTHR46481">
    <property type="entry name" value="ZINC FINGER BED DOMAIN-CONTAINING PROTEIN 4"/>
    <property type="match status" value="1"/>
</dbReference>
<protein>
    <recommendedName>
        <fullName evidence="10">BED-type domain-containing protein</fullName>
    </recommendedName>
</protein>
<dbReference type="SUPFAM" id="SSF57667">
    <property type="entry name" value="beta-beta-alpha zinc fingers"/>
    <property type="match status" value="1"/>
</dbReference>
<organism evidence="11 12">
    <name type="scientific">Rhododendron griersonianum</name>
    <dbReference type="NCBI Taxonomy" id="479676"/>
    <lineage>
        <taxon>Eukaryota</taxon>
        <taxon>Viridiplantae</taxon>
        <taxon>Streptophyta</taxon>
        <taxon>Embryophyta</taxon>
        <taxon>Tracheophyta</taxon>
        <taxon>Spermatophyta</taxon>
        <taxon>Magnoliopsida</taxon>
        <taxon>eudicotyledons</taxon>
        <taxon>Gunneridae</taxon>
        <taxon>Pentapetalae</taxon>
        <taxon>asterids</taxon>
        <taxon>Ericales</taxon>
        <taxon>Ericaceae</taxon>
        <taxon>Ericoideae</taxon>
        <taxon>Rhodoreae</taxon>
        <taxon>Rhododendron</taxon>
    </lineage>
</organism>
<keyword evidence="9" id="KW-1133">Transmembrane helix</keyword>
<dbReference type="Proteomes" id="UP000823749">
    <property type="component" value="Chromosome 5"/>
</dbReference>
<dbReference type="EMBL" id="JACTNZ010000005">
    <property type="protein sequence ID" value="KAG5548853.1"/>
    <property type="molecule type" value="Genomic_DNA"/>
</dbReference>
<dbReference type="PROSITE" id="PS50808">
    <property type="entry name" value="ZF_BED"/>
    <property type="match status" value="1"/>
</dbReference>
<keyword evidence="5" id="KW-0238">DNA-binding</keyword>
<keyword evidence="1" id="KW-0479">Metal-binding</keyword>
<evidence type="ECO:0000313" key="11">
    <source>
        <dbReference type="EMBL" id="KAG5548853.1"/>
    </source>
</evidence>
<dbReference type="AlphaFoldDB" id="A0AAV6K973"/>
<evidence type="ECO:0000256" key="4">
    <source>
        <dbReference type="ARBA" id="ARBA00023015"/>
    </source>
</evidence>
<evidence type="ECO:0000256" key="7">
    <source>
        <dbReference type="PROSITE-ProRule" id="PRU00027"/>
    </source>
</evidence>
<keyword evidence="2 7" id="KW-0863">Zinc-finger</keyword>
<dbReference type="SUPFAM" id="SSF53098">
    <property type="entry name" value="Ribonuclease H-like"/>
    <property type="match status" value="1"/>
</dbReference>
<dbReference type="InterPro" id="IPR025525">
    <property type="entry name" value="hAT-like_transposase_RNase-H"/>
</dbReference>
<evidence type="ECO:0000256" key="3">
    <source>
        <dbReference type="ARBA" id="ARBA00022833"/>
    </source>
</evidence>
<keyword evidence="6" id="KW-0804">Transcription</keyword>
<feature type="domain" description="BED-type" evidence="10">
    <location>
        <begin position="112"/>
        <end position="157"/>
    </location>
</feature>
<keyword evidence="12" id="KW-1185">Reference proteome</keyword>
<name>A0AAV6K973_9ERIC</name>
<dbReference type="GO" id="GO:0003677">
    <property type="term" value="F:DNA binding"/>
    <property type="evidence" value="ECO:0007669"/>
    <property type="project" value="UniProtKB-KW"/>
</dbReference>
<keyword evidence="9" id="KW-0812">Transmembrane</keyword>
<keyword evidence="3" id="KW-0862">Zinc</keyword>
<evidence type="ECO:0000256" key="8">
    <source>
        <dbReference type="SAM" id="MobiDB-lite"/>
    </source>
</evidence>
<dbReference type="InterPro" id="IPR012337">
    <property type="entry name" value="RNaseH-like_sf"/>
</dbReference>
<reference evidence="11" key="1">
    <citation type="submission" date="2020-08" db="EMBL/GenBank/DDBJ databases">
        <title>Plant Genome Project.</title>
        <authorList>
            <person name="Zhang R.-G."/>
        </authorList>
    </citation>
    <scope>NUCLEOTIDE SEQUENCE</scope>
    <source>
        <strain evidence="11">WSP0</strain>
        <tissue evidence="11">Leaf</tissue>
    </source>
</reference>
<keyword evidence="9" id="KW-0472">Membrane</keyword>
<evidence type="ECO:0000256" key="9">
    <source>
        <dbReference type="SAM" id="Phobius"/>
    </source>
</evidence>
<evidence type="ECO:0000313" key="12">
    <source>
        <dbReference type="Proteomes" id="UP000823749"/>
    </source>
</evidence>
<dbReference type="SMART" id="SM00614">
    <property type="entry name" value="ZnF_BED"/>
    <property type="match status" value="1"/>
</dbReference>
<evidence type="ECO:0000256" key="6">
    <source>
        <dbReference type="ARBA" id="ARBA00023163"/>
    </source>
</evidence>
<feature type="transmembrane region" description="Helical" evidence="9">
    <location>
        <begin position="21"/>
        <end position="54"/>
    </location>
</feature>
<accession>A0AAV6K973</accession>
<dbReference type="InterPro" id="IPR036236">
    <property type="entry name" value="Znf_C2H2_sf"/>
</dbReference>
<dbReference type="GO" id="GO:0008270">
    <property type="term" value="F:zinc ion binding"/>
    <property type="evidence" value="ECO:0007669"/>
    <property type="project" value="UniProtKB-KW"/>
</dbReference>
<evidence type="ECO:0000256" key="5">
    <source>
        <dbReference type="ARBA" id="ARBA00023125"/>
    </source>
</evidence>
<evidence type="ECO:0000256" key="1">
    <source>
        <dbReference type="ARBA" id="ARBA00022723"/>
    </source>
</evidence>
<gene>
    <name evidence="11" type="ORF">RHGRI_014269</name>
</gene>
<dbReference type="Pfam" id="PF02892">
    <property type="entry name" value="zf-BED"/>
    <property type="match status" value="1"/>
</dbReference>
<evidence type="ECO:0000259" key="10">
    <source>
        <dbReference type="PROSITE" id="PS50808"/>
    </source>
</evidence>